<keyword evidence="1" id="KW-1133">Transmembrane helix</keyword>
<proteinExistence type="predicted"/>
<keyword evidence="1" id="KW-0812">Transmembrane</keyword>
<feature type="region of interest" description="Disordered" evidence="2">
    <location>
        <begin position="254"/>
        <end position="276"/>
    </location>
</feature>
<keyword evidence="5" id="KW-1185">Reference proteome</keyword>
<evidence type="ECO:0000259" key="3">
    <source>
        <dbReference type="PROSITE" id="PS50924"/>
    </source>
</evidence>
<feature type="transmembrane region" description="Helical" evidence="1">
    <location>
        <begin position="178"/>
        <end position="202"/>
    </location>
</feature>
<dbReference type="AlphaFoldDB" id="A0A5D4IHV8"/>
<feature type="transmembrane region" description="Helical" evidence="1">
    <location>
        <begin position="12"/>
        <end position="33"/>
    </location>
</feature>
<reference evidence="4 5" key="1">
    <citation type="submission" date="2019-08" db="EMBL/GenBank/DDBJ databases">
        <title>Draft genome for granaticin producer strain Streptomyces parvus C05.</title>
        <authorList>
            <person name="Gonzalez-Pimentel J.L."/>
        </authorList>
    </citation>
    <scope>NUCLEOTIDE SEQUENCE [LARGE SCALE GENOMIC DNA]</scope>
    <source>
        <strain evidence="4 5">C05</strain>
    </source>
</reference>
<name>A0A5D4IHV8_9ACTN</name>
<feature type="transmembrane region" description="Helical" evidence="1">
    <location>
        <begin position="45"/>
        <end position="65"/>
    </location>
</feature>
<accession>A0A5D4IHV8</accession>
<sequence length="276" mass="28712">MQGTVDGFTYGLVTPVAAFFMAALGAALGLRCTTRSLHTTRSCRIGWLALGSLSIGSGVWTMHFVAMTGFTVREAPISYDKTLTFAGLAVAVVMIGIGIFIVGYRGATRMALITGGTITGLGIASMHYLGMAGMRMAAHLAYDTPLVVLSVLIAGVAATGALWAAVTLRGALSGLGASVLMAVAVTGMHYTGMAALDVHLHLPPTLPADLADVLPRDRPAEIIGPMLAGPACFLLLAAVVLLFDPRAMTGEPAPYSRAGHRPRSMVREGAARARYR</sequence>
<evidence type="ECO:0000256" key="2">
    <source>
        <dbReference type="SAM" id="MobiDB-lite"/>
    </source>
</evidence>
<feature type="domain" description="MHYT" evidence="3">
    <location>
        <begin position="10"/>
        <end position="199"/>
    </location>
</feature>
<evidence type="ECO:0000313" key="4">
    <source>
        <dbReference type="EMBL" id="TYR52506.1"/>
    </source>
</evidence>
<dbReference type="RefSeq" id="WP_148904282.1">
    <property type="nucleotide sequence ID" value="NZ_VSZQ01000200.1"/>
</dbReference>
<dbReference type="Proteomes" id="UP000323242">
    <property type="component" value="Unassembled WGS sequence"/>
</dbReference>
<dbReference type="PANTHER" id="PTHR35152:SF1">
    <property type="entry name" value="DOMAIN SIGNALLING PROTEIN, PUTATIVE (AFU_ORTHOLOGUE AFUA_5G11310)-RELATED"/>
    <property type="match status" value="1"/>
</dbReference>
<evidence type="ECO:0000313" key="5">
    <source>
        <dbReference type="Proteomes" id="UP000323242"/>
    </source>
</evidence>
<evidence type="ECO:0000256" key="1">
    <source>
        <dbReference type="PROSITE-ProRule" id="PRU00244"/>
    </source>
</evidence>
<dbReference type="PANTHER" id="PTHR35152">
    <property type="entry name" value="DOMAIN SIGNALLING PROTEIN, PUTATIVE (AFU_ORTHOLOGUE AFUA_5G11310)-RELATED"/>
    <property type="match status" value="1"/>
</dbReference>
<dbReference type="Pfam" id="PF03707">
    <property type="entry name" value="MHYT"/>
    <property type="match status" value="2"/>
</dbReference>
<dbReference type="InterPro" id="IPR005330">
    <property type="entry name" value="MHYT_dom"/>
</dbReference>
<gene>
    <name evidence="4" type="ORF">FY004_28950</name>
</gene>
<feature type="compositionally biased region" description="Basic and acidic residues" evidence="2">
    <location>
        <begin position="265"/>
        <end position="276"/>
    </location>
</feature>
<protein>
    <recommendedName>
        <fullName evidence="3">MHYT domain-containing protein</fullName>
    </recommendedName>
</protein>
<feature type="transmembrane region" description="Helical" evidence="1">
    <location>
        <begin position="85"/>
        <end position="104"/>
    </location>
</feature>
<comment type="caution">
    <text evidence="4">The sequence shown here is derived from an EMBL/GenBank/DDBJ whole genome shotgun (WGS) entry which is preliminary data.</text>
</comment>
<dbReference type="EMBL" id="VSZQ01000200">
    <property type="protein sequence ID" value="TYR52506.1"/>
    <property type="molecule type" value="Genomic_DNA"/>
</dbReference>
<keyword evidence="1" id="KW-0472">Membrane</keyword>
<dbReference type="GO" id="GO:0016020">
    <property type="term" value="C:membrane"/>
    <property type="evidence" value="ECO:0007669"/>
    <property type="project" value="UniProtKB-UniRule"/>
</dbReference>
<feature type="transmembrane region" description="Helical" evidence="1">
    <location>
        <begin position="111"/>
        <end position="134"/>
    </location>
</feature>
<organism evidence="4 5">
    <name type="scientific">Streptomyces parvus</name>
    <dbReference type="NCBI Taxonomy" id="66428"/>
    <lineage>
        <taxon>Bacteria</taxon>
        <taxon>Bacillati</taxon>
        <taxon>Actinomycetota</taxon>
        <taxon>Actinomycetes</taxon>
        <taxon>Kitasatosporales</taxon>
        <taxon>Streptomycetaceae</taxon>
        <taxon>Streptomyces</taxon>
    </lineage>
</organism>
<dbReference type="PROSITE" id="PS50924">
    <property type="entry name" value="MHYT"/>
    <property type="match status" value="1"/>
</dbReference>
<feature type="transmembrane region" description="Helical" evidence="1">
    <location>
        <begin position="146"/>
        <end position="166"/>
    </location>
</feature>
<feature type="transmembrane region" description="Helical" evidence="1">
    <location>
        <begin position="222"/>
        <end position="243"/>
    </location>
</feature>